<evidence type="ECO:0000256" key="1">
    <source>
        <dbReference type="SAM" id="Phobius"/>
    </source>
</evidence>
<feature type="chain" id="PRO_5043012655" evidence="2">
    <location>
        <begin position="19"/>
        <end position="104"/>
    </location>
</feature>
<protein>
    <submittedName>
        <fullName evidence="3">Uncharacterized protein</fullName>
    </submittedName>
</protein>
<dbReference type="InterPro" id="IPR027417">
    <property type="entry name" value="P-loop_NTPase"/>
</dbReference>
<name>A0AAP0Q1B6_9MAGN</name>
<keyword evidence="1" id="KW-0812">Transmembrane</keyword>
<organism evidence="3 4">
    <name type="scientific">Stephania yunnanensis</name>
    <dbReference type="NCBI Taxonomy" id="152371"/>
    <lineage>
        <taxon>Eukaryota</taxon>
        <taxon>Viridiplantae</taxon>
        <taxon>Streptophyta</taxon>
        <taxon>Embryophyta</taxon>
        <taxon>Tracheophyta</taxon>
        <taxon>Spermatophyta</taxon>
        <taxon>Magnoliopsida</taxon>
        <taxon>Ranunculales</taxon>
        <taxon>Menispermaceae</taxon>
        <taxon>Menispermoideae</taxon>
        <taxon>Cissampelideae</taxon>
        <taxon>Stephania</taxon>
    </lineage>
</organism>
<accession>A0AAP0Q1B6</accession>
<keyword evidence="4" id="KW-1185">Reference proteome</keyword>
<dbReference type="Gene3D" id="3.40.50.300">
    <property type="entry name" value="P-loop containing nucleotide triphosphate hydrolases"/>
    <property type="match status" value="1"/>
</dbReference>
<feature type="signal peptide" evidence="2">
    <location>
        <begin position="1"/>
        <end position="18"/>
    </location>
</feature>
<reference evidence="3 4" key="1">
    <citation type="submission" date="2024-01" db="EMBL/GenBank/DDBJ databases">
        <title>Genome assemblies of Stephania.</title>
        <authorList>
            <person name="Yang L."/>
        </authorList>
    </citation>
    <scope>NUCLEOTIDE SEQUENCE [LARGE SCALE GENOMIC DNA]</scope>
    <source>
        <strain evidence="3">YNDBR</strain>
        <tissue evidence="3">Leaf</tissue>
    </source>
</reference>
<evidence type="ECO:0000256" key="2">
    <source>
        <dbReference type="SAM" id="SignalP"/>
    </source>
</evidence>
<comment type="caution">
    <text evidence="3">The sequence shown here is derived from an EMBL/GenBank/DDBJ whole genome shotgun (WGS) entry which is preliminary data.</text>
</comment>
<dbReference type="EMBL" id="JBBNAF010000002">
    <property type="protein sequence ID" value="KAK9163628.1"/>
    <property type="molecule type" value="Genomic_DNA"/>
</dbReference>
<sequence>MFIEFMAIISLPLLQVSADLSIVDLDVSFNLAFSVAATMNTYVNLGVLFVSVPMVYFAISLQVVIFCFSNNQCDKSADNLPGTNLTSSSEKSTIRIFVTRPFLA</sequence>
<evidence type="ECO:0000313" key="3">
    <source>
        <dbReference type="EMBL" id="KAK9163628.1"/>
    </source>
</evidence>
<dbReference type="AlphaFoldDB" id="A0AAP0Q1B6"/>
<evidence type="ECO:0000313" key="4">
    <source>
        <dbReference type="Proteomes" id="UP001420932"/>
    </source>
</evidence>
<keyword evidence="1" id="KW-1133">Transmembrane helix</keyword>
<proteinExistence type="predicted"/>
<keyword evidence="1" id="KW-0472">Membrane</keyword>
<feature type="transmembrane region" description="Helical" evidence="1">
    <location>
        <begin position="42"/>
        <end position="68"/>
    </location>
</feature>
<dbReference type="Proteomes" id="UP001420932">
    <property type="component" value="Unassembled WGS sequence"/>
</dbReference>
<keyword evidence="2" id="KW-0732">Signal</keyword>
<gene>
    <name evidence="3" type="ORF">Syun_004530</name>
</gene>